<dbReference type="EMBL" id="MWQN01000001">
    <property type="protein sequence ID" value="OPC82713.1"/>
    <property type="molecule type" value="Genomic_DNA"/>
</dbReference>
<dbReference type="PANTHER" id="PTHR10309">
    <property type="entry name" value="MANNOSE-6-PHOSPHATE ISOMERASE"/>
    <property type="match status" value="1"/>
</dbReference>
<dbReference type="GO" id="GO:0008270">
    <property type="term" value="F:zinc ion binding"/>
    <property type="evidence" value="ECO:0007669"/>
    <property type="project" value="InterPro"/>
</dbReference>
<comment type="similarity">
    <text evidence="2">Belongs to the mannose-6-phosphate isomerase type 1 family.</text>
</comment>
<keyword evidence="11" id="KW-1185">Reference proteome</keyword>
<evidence type="ECO:0000256" key="3">
    <source>
        <dbReference type="ARBA" id="ARBA00011956"/>
    </source>
</evidence>
<dbReference type="InterPro" id="IPR016305">
    <property type="entry name" value="Mannose-6-P_Isomerase"/>
</dbReference>
<sequence length="412" mass="43591">MDRLLNRIRANAWGSLTAIPELLGVAPTGEPQAELWMGAHPGAPSRVDRGAGARSLVELIAADPAGELGPDTAARFGPRLPFLLKVLAAEEPLSLQVHPDAVQARQGFAEEEARGVPIDAPHRNYRDSSHKPEMICALGDFEGLVGYREIAETLKLLDALDVPELTPFARALRNPDEEAALRAATTHVLMLPERLRTTVVDAVAAACRRLAANGSPYAEACAAVAGLAERHPGDPGVAVALLLNHIRLREGEAVFLAAGMPHSYLHGVVVEILANSDNVLRCGLTDKHIDVGELLRIMDFRAGPVEILGPEPSAADPGEEVYTTPVADFRLSRLPAGPGSGPHVLDTAGPQILLCVRGSATVRQEREPGGAAGTTLDLARGRSVYIRAGEPRVAVTVDGADGLVFRATVPCR</sequence>
<evidence type="ECO:0000256" key="2">
    <source>
        <dbReference type="ARBA" id="ARBA00010772"/>
    </source>
</evidence>
<dbReference type="Gene3D" id="2.60.120.10">
    <property type="entry name" value="Jelly Rolls"/>
    <property type="match status" value="2"/>
</dbReference>
<evidence type="ECO:0000256" key="6">
    <source>
        <dbReference type="ARBA" id="ARBA00023235"/>
    </source>
</evidence>
<dbReference type="PRINTS" id="PR00714">
    <property type="entry name" value="MAN6PISMRASE"/>
</dbReference>
<dbReference type="GO" id="GO:0005829">
    <property type="term" value="C:cytosol"/>
    <property type="evidence" value="ECO:0007669"/>
    <property type="project" value="TreeGrafter"/>
</dbReference>
<dbReference type="NCBIfam" id="TIGR00218">
    <property type="entry name" value="manA"/>
    <property type="match status" value="1"/>
</dbReference>
<evidence type="ECO:0000313" key="10">
    <source>
        <dbReference type="EMBL" id="OPC82713.1"/>
    </source>
</evidence>
<feature type="domain" description="Phosphomannose isomerase type I catalytic" evidence="9">
    <location>
        <begin position="3"/>
        <end position="149"/>
    </location>
</feature>
<organism evidence="10 11">
    <name type="scientific">Embleya scabrispora</name>
    <dbReference type="NCBI Taxonomy" id="159449"/>
    <lineage>
        <taxon>Bacteria</taxon>
        <taxon>Bacillati</taxon>
        <taxon>Actinomycetota</taxon>
        <taxon>Actinomycetes</taxon>
        <taxon>Kitasatosporales</taxon>
        <taxon>Streptomycetaceae</taxon>
        <taxon>Embleya</taxon>
    </lineage>
</organism>
<feature type="binding site" evidence="8">
    <location>
        <position position="133"/>
    </location>
    <ligand>
        <name>Zn(2+)</name>
        <dbReference type="ChEBI" id="CHEBI:29105"/>
    </ligand>
</feature>
<dbReference type="InterPro" id="IPR046457">
    <property type="entry name" value="PMI_typeI_cat"/>
</dbReference>
<feature type="active site" evidence="7">
    <location>
        <position position="281"/>
    </location>
</feature>
<accession>A0A1T3P0T8</accession>
<name>A0A1T3P0T8_9ACTN</name>
<dbReference type="PANTHER" id="PTHR10309:SF0">
    <property type="entry name" value="MANNOSE-6-PHOSPHATE ISOMERASE"/>
    <property type="match status" value="1"/>
</dbReference>
<dbReference type="AlphaFoldDB" id="A0A1T3P0T8"/>
<proteinExistence type="inferred from homology"/>
<comment type="cofactor">
    <cofactor evidence="8">
        <name>Zn(2+)</name>
        <dbReference type="ChEBI" id="CHEBI:29105"/>
    </cofactor>
    <text evidence="8">Binds 1 zinc ion per subunit.</text>
</comment>
<feature type="binding site" evidence="8">
    <location>
        <position position="98"/>
    </location>
    <ligand>
        <name>Zn(2+)</name>
        <dbReference type="ChEBI" id="CHEBI:29105"/>
    </ligand>
</feature>
<dbReference type="Gene3D" id="1.10.441.10">
    <property type="entry name" value="Phosphomannose Isomerase, domain 2"/>
    <property type="match status" value="1"/>
</dbReference>
<dbReference type="STRING" id="159449.B4N89_18760"/>
<dbReference type="InterPro" id="IPR014710">
    <property type="entry name" value="RmlC-like_jellyroll"/>
</dbReference>
<evidence type="ECO:0000256" key="4">
    <source>
        <dbReference type="ARBA" id="ARBA00022723"/>
    </source>
</evidence>
<evidence type="ECO:0000256" key="1">
    <source>
        <dbReference type="ARBA" id="ARBA00000757"/>
    </source>
</evidence>
<dbReference type="EC" id="5.3.1.8" evidence="3"/>
<dbReference type="RefSeq" id="WP_078976982.1">
    <property type="nucleotide sequence ID" value="NZ_MWQN01000001.1"/>
</dbReference>
<reference evidence="10 11" key="1">
    <citation type="submission" date="2017-03" db="EMBL/GenBank/DDBJ databases">
        <title>Draft genome sequence of Streptomyces scabrisporus NF3, endophyte isolated from Amphipterygium adstringens.</title>
        <authorList>
            <person name="Vazquez M."/>
            <person name="Ceapa C.D."/>
            <person name="Rodriguez Luna D."/>
            <person name="Sanchez Esquivel S."/>
        </authorList>
    </citation>
    <scope>NUCLEOTIDE SEQUENCE [LARGE SCALE GENOMIC DNA]</scope>
    <source>
        <strain evidence="10 11">NF3</strain>
    </source>
</reference>
<dbReference type="OrthoDB" id="9792649at2"/>
<dbReference type="Pfam" id="PF20511">
    <property type="entry name" value="PMI_typeI_cat"/>
    <property type="match status" value="1"/>
</dbReference>
<evidence type="ECO:0000259" key="9">
    <source>
        <dbReference type="Pfam" id="PF20511"/>
    </source>
</evidence>
<evidence type="ECO:0000256" key="5">
    <source>
        <dbReference type="ARBA" id="ARBA00022833"/>
    </source>
</evidence>
<protein>
    <recommendedName>
        <fullName evidence="3">mannose-6-phosphate isomerase</fullName>
        <ecNumber evidence="3">5.3.1.8</ecNumber>
    </recommendedName>
</protein>
<dbReference type="GO" id="GO:0004476">
    <property type="term" value="F:mannose-6-phosphate isomerase activity"/>
    <property type="evidence" value="ECO:0007669"/>
    <property type="project" value="UniProtKB-EC"/>
</dbReference>
<evidence type="ECO:0000256" key="7">
    <source>
        <dbReference type="PIRSR" id="PIRSR001480-1"/>
    </source>
</evidence>
<evidence type="ECO:0000256" key="8">
    <source>
        <dbReference type="PIRSR" id="PIRSR001480-2"/>
    </source>
</evidence>
<gene>
    <name evidence="10" type="ORF">B4N89_18760</name>
</gene>
<dbReference type="Proteomes" id="UP000190037">
    <property type="component" value="Unassembled WGS sequence"/>
</dbReference>
<keyword evidence="4 8" id="KW-0479">Metal-binding</keyword>
<comment type="catalytic activity">
    <reaction evidence="1">
        <text>D-mannose 6-phosphate = D-fructose 6-phosphate</text>
        <dbReference type="Rhea" id="RHEA:12356"/>
        <dbReference type="ChEBI" id="CHEBI:58735"/>
        <dbReference type="ChEBI" id="CHEBI:61527"/>
        <dbReference type="EC" id="5.3.1.8"/>
    </reaction>
</comment>
<dbReference type="GO" id="GO:0009298">
    <property type="term" value="P:GDP-mannose biosynthetic process"/>
    <property type="evidence" value="ECO:0007669"/>
    <property type="project" value="InterPro"/>
</dbReference>
<dbReference type="PIRSF" id="PIRSF001480">
    <property type="entry name" value="Mannose-6-phosphate_isomerase"/>
    <property type="match status" value="1"/>
</dbReference>
<keyword evidence="5 8" id="KW-0862">Zinc</keyword>
<dbReference type="CDD" id="cd07011">
    <property type="entry name" value="cupin_PMI_type_I_N"/>
    <property type="match status" value="1"/>
</dbReference>
<dbReference type="GO" id="GO:0005975">
    <property type="term" value="P:carbohydrate metabolic process"/>
    <property type="evidence" value="ECO:0007669"/>
    <property type="project" value="InterPro"/>
</dbReference>
<dbReference type="InterPro" id="IPR001250">
    <property type="entry name" value="Man6P_Isoase-1"/>
</dbReference>
<keyword evidence="6 10" id="KW-0413">Isomerase</keyword>
<comment type="caution">
    <text evidence="10">The sequence shown here is derived from an EMBL/GenBank/DDBJ whole genome shotgun (WGS) entry which is preliminary data.</text>
</comment>
<dbReference type="SUPFAM" id="SSF51182">
    <property type="entry name" value="RmlC-like cupins"/>
    <property type="match status" value="1"/>
</dbReference>
<feature type="binding site" evidence="8">
    <location>
        <position position="96"/>
    </location>
    <ligand>
        <name>Zn(2+)</name>
        <dbReference type="ChEBI" id="CHEBI:29105"/>
    </ligand>
</feature>
<evidence type="ECO:0000313" key="11">
    <source>
        <dbReference type="Proteomes" id="UP000190037"/>
    </source>
</evidence>
<dbReference type="InterPro" id="IPR011051">
    <property type="entry name" value="RmlC_Cupin_sf"/>
</dbReference>
<feature type="binding site" evidence="8">
    <location>
        <position position="262"/>
    </location>
    <ligand>
        <name>Zn(2+)</name>
        <dbReference type="ChEBI" id="CHEBI:29105"/>
    </ligand>
</feature>